<dbReference type="OrthoDB" id="10264707at2759"/>
<dbReference type="SUPFAM" id="SSF55729">
    <property type="entry name" value="Acyl-CoA N-acyltransferases (Nat)"/>
    <property type="match status" value="1"/>
</dbReference>
<feature type="domain" description="N-acetyltransferase" evidence="1">
    <location>
        <begin position="73"/>
        <end position="233"/>
    </location>
</feature>
<keyword evidence="3" id="KW-1185">Reference proteome</keyword>
<dbReference type="GO" id="GO:0016747">
    <property type="term" value="F:acyltransferase activity, transferring groups other than amino-acyl groups"/>
    <property type="evidence" value="ECO:0007669"/>
    <property type="project" value="InterPro"/>
</dbReference>
<dbReference type="PROSITE" id="PS51186">
    <property type="entry name" value="GNAT"/>
    <property type="match status" value="1"/>
</dbReference>
<organism evidence="2 3">
    <name type="scientific">Collybiopsis confluens</name>
    <dbReference type="NCBI Taxonomy" id="2823264"/>
    <lineage>
        <taxon>Eukaryota</taxon>
        <taxon>Fungi</taxon>
        <taxon>Dikarya</taxon>
        <taxon>Basidiomycota</taxon>
        <taxon>Agaricomycotina</taxon>
        <taxon>Agaricomycetes</taxon>
        <taxon>Agaricomycetidae</taxon>
        <taxon>Agaricales</taxon>
        <taxon>Marasmiineae</taxon>
        <taxon>Omphalotaceae</taxon>
        <taxon>Collybiopsis</taxon>
    </lineage>
</organism>
<dbReference type="GO" id="GO:0005634">
    <property type="term" value="C:nucleus"/>
    <property type="evidence" value="ECO:0007669"/>
    <property type="project" value="TreeGrafter"/>
</dbReference>
<dbReference type="Pfam" id="PF00583">
    <property type="entry name" value="Acetyltransf_1"/>
    <property type="match status" value="1"/>
</dbReference>
<dbReference type="PANTHER" id="PTHR43138:SF1">
    <property type="entry name" value="N-ACETYLTRANSFERASE ACA1"/>
    <property type="match status" value="1"/>
</dbReference>
<dbReference type="PANTHER" id="PTHR43138">
    <property type="entry name" value="ACETYLTRANSFERASE, GNAT FAMILY"/>
    <property type="match status" value="1"/>
</dbReference>
<dbReference type="Proteomes" id="UP000518752">
    <property type="component" value="Unassembled WGS sequence"/>
</dbReference>
<dbReference type="EMBL" id="JAACJN010000002">
    <property type="protein sequence ID" value="KAF5393361.1"/>
    <property type="molecule type" value="Genomic_DNA"/>
</dbReference>
<protein>
    <recommendedName>
        <fullName evidence="1">N-acetyltransferase domain-containing protein</fullName>
    </recommendedName>
</protein>
<comment type="caution">
    <text evidence="2">The sequence shown here is derived from an EMBL/GenBank/DDBJ whole genome shotgun (WGS) entry which is preliminary data.</text>
</comment>
<gene>
    <name evidence="2" type="ORF">D9757_000521</name>
</gene>
<proteinExistence type="predicted"/>
<sequence length="243" mass="26733">MSAYGAIERSSATASPLPSTVWSTRSPDEHVTVHHLREASADPDLVQYLANVFIQELHEGRTYPQEGASFDSVAFKNYFLAQDLFVGIATTLAARGHVESGADSDVVETSLRIDEARDGRSWDECVVGCYYVKPNYPGRSSHICNAGFIVPVTRRKGGYGLILGKSYVHYAPKLGYKASVFNLVYANNEASVRIWERLGFTKAGCIPQAGRLRRANGEGEEYVDAWVIYKNFVKDGLNGSTPV</sequence>
<accession>A0A8H5I1C7</accession>
<dbReference type="InterPro" id="IPR052742">
    <property type="entry name" value="Mito_N-acetyltransferase"/>
</dbReference>
<evidence type="ECO:0000313" key="3">
    <source>
        <dbReference type="Proteomes" id="UP000518752"/>
    </source>
</evidence>
<dbReference type="AlphaFoldDB" id="A0A8H5I1C7"/>
<dbReference type="InterPro" id="IPR000182">
    <property type="entry name" value="GNAT_dom"/>
</dbReference>
<evidence type="ECO:0000259" key="1">
    <source>
        <dbReference type="PROSITE" id="PS51186"/>
    </source>
</evidence>
<dbReference type="Gene3D" id="3.40.630.30">
    <property type="match status" value="1"/>
</dbReference>
<reference evidence="2 3" key="1">
    <citation type="journal article" date="2020" name="ISME J.">
        <title>Uncovering the hidden diversity of litter-decomposition mechanisms in mushroom-forming fungi.</title>
        <authorList>
            <person name="Floudas D."/>
            <person name="Bentzer J."/>
            <person name="Ahren D."/>
            <person name="Johansson T."/>
            <person name="Persson P."/>
            <person name="Tunlid A."/>
        </authorList>
    </citation>
    <scope>NUCLEOTIDE SEQUENCE [LARGE SCALE GENOMIC DNA]</scope>
    <source>
        <strain evidence="2 3">CBS 406.79</strain>
    </source>
</reference>
<dbReference type="InterPro" id="IPR016181">
    <property type="entry name" value="Acyl_CoA_acyltransferase"/>
</dbReference>
<evidence type="ECO:0000313" key="2">
    <source>
        <dbReference type="EMBL" id="KAF5393361.1"/>
    </source>
</evidence>
<name>A0A8H5I1C7_9AGAR</name>